<feature type="transmembrane region" description="Helical" evidence="8">
    <location>
        <begin position="968"/>
        <end position="995"/>
    </location>
</feature>
<feature type="transmembrane region" description="Helical" evidence="8">
    <location>
        <begin position="1273"/>
        <end position="1292"/>
    </location>
</feature>
<gene>
    <name evidence="9" type="ORF">KUF71_025428</name>
</gene>
<name>A0AAE1H7D6_9NEOP</name>
<dbReference type="PANTHER" id="PTHR42643:SF24">
    <property type="entry name" value="IONOTROPIC RECEPTOR 60A"/>
    <property type="match status" value="1"/>
</dbReference>
<dbReference type="GO" id="GO:0005886">
    <property type="term" value="C:plasma membrane"/>
    <property type="evidence" value="ECO:0007669"/>
    <property type="project" value="UniProtKB-SubCell"/>
</dbReference>
<keyword evidence="4 8" id="KW-1133">Transmembrane helix</keyword>
<evidence type="ECO:0000256" key="4">
    <source>
        <dbReference type="ARBA" id="ARBA00022989"/>
    </source>
</evidence>
<keyword evidence="5 8" id="KW-0472">Membrane</keyword>
<keyword evidence="3 8" id="KW-0812">Transmembrane</keyword>
<reference evidence="9" key="1">
    <citation type="submission" date="2021-07" db="EMBL/GenBank/DDBJ databases">
        <authorList>
            <person name="Catto M.A."/>
            <person name="Jacobson A."/>
            <person name="Kennedy G."/>
            <person name="Labadie P."/>
            <person name="Hunt B.G."/>
            <person name="Srinivasan R."/>
        </authorList>
    </citation>
    <scope>NUCLEOTIDE SEQUENCE</scope>
    <source>
        <strain evidence="9">PL_HMW_Pooled</strain>
        <tissue evidence="9">Head</tissue>
    </source>
</reference>
<evidence type="ECO:0000256" key="5">
    <source>
        <dbReference type="ARBA" id="ARBA00023136"/>
    </source>
</evidence>
<dbReference type="InterPro" id="IPR052192">
    <property type="entry name" value="Insect_Ionotropic_Sensory_Rcpt"/>
</dbReference>
<keyword evidence="10" id="KW-1185">Reference proteome</keyword>
<reference evidence="9" key="2">
    <citation type="journal article" date="2023" name="BMC Genomics">
        <title>Pest status, molecular evolution, and epigenetic factors derived from the genome assembly of Frankliniella fusca, a thysanopteran phytovirus vector.</title>
        <authorList>
            <person name="Catto M.A."/>
            <person name="Labadie P.E."/>
            <person name="Jacobson A.L."/>
            <person name="Kennedy G.G."/>
            <person name="Srinivasan R."/>
            <person name="Hunt B.G."/>
        </authorList>
    </citation>
    <scope>NUCLEOTIDE SEQUENCE</scope>
    <source>
        <strain evidence="9">PL_HMW_Pooled</strain>
    </source>
</reference>
<feature type="transmembrane region" description="Helical" evidence="8">
    <location>
        <begin position="1081"/>
        <end position="1105"/>
    </location>
</feature>
<evidence type="ECO:0000313" key="9">
    <source>
        <dbReference type="EMBL" id="KAK3916135.1"/>
    </source>
</evidence>
<evidence type="ECO:0000313" key="10">
    <source>
        <dbReference type="Proteomes" id="UP001219518"/>
    </source>
</evidence>
<evidence type="ECO:0000256" key="8">
    <source>
        <dbReference type="SAM" id="Phobius"/>
    </source>
</evidence>
<dbReference type="EMBL" id="JAHWGI010000492">
    <property type="protein sequence ID" value="KAK3916135.1"/>
    <property type="molecule type" value="Genomic_DNA"/>
</dbReference>
<sequence length="1319" mass="145519">MYLLKSVSLREEQEEVFHIPSQAQAARNSVFTNSSLRTMFLLRSLADASNISESPDDYDALFPVVFYPFGSRPIYPFGSHPLDSGYTAERCDLNVVVLDRDDAEGVRAALTESLHRAYSRWPLSRYLLVLALPRPPAPGAVDLVFSTVWTMTSHLNVALVSWSSECALCADVHAYWPFHPRCNDSSGRLVGRWLGGAGLYLWGDLLQGAGRRRVGAFPLEAGPQGARALRQLRLAGCPLRVGFMDFPGYLISTTSNGSYSIRSVGADLLDACQRRLNFTSQLTPGPNPKQWNRGLKQQVRVGEIDLALFPGAFNLWYHSQNVAVPVSYSEWCYTWGVPAAFGVRPALFWRLTAEFSPGLWAVVGASLVVSWQVTAALMGQESVGVASGRESMTICKDAVEETRIAPEDIFCTPHGVASALVASTLVGLPTRQPHGDALRVFLVFWLYVGIVLTTAYTAALHSLVAAPVGLRPVSTPEELADSPIPVGSYANPKEHMEQVATFVPAYAKLNRRARPIPEFFLEEYLANATMAVLDRRDLLLRLASDTSPSARLRGLHVMHQHCMSTMNVFPFLLRRGSPLEPALREAVLHLAEVGLLSRWERENNAIYLRYTLQQGMAEVTPLSFEQMSPIFAVYAASLAVAVGVLILEVHHGARLFSYVSRSQAGVFNISEARADHGALFPVVFYPFGSRPIYPFGSHPLDSGYTAERCDLNVIVLDRDDDEESLHRAYSRWPLSRYLLVLALPRPPAPGAVDLVFSTVWTMTSHLNVALVSWSSECARCADVHAYWPFHPRCNDSSGLLVGRWRLGAGLHLWGDLLQGAGQRRVGAFPLEAGPQGARALRQLRLAGCPLRVGFLNFPGYVTSAARDMSYRIWNVGADLLDVCQRRINFTSQLLLATHPKGWDFGLVDHAAEGGIDLALIPGAFDSNLTKRNVSMPVAYKQWCYTWAVPAAFGLRPALYWRLTAEFGLYTWALLAGSLLVASLVATALLTLASTLRDDGVAAARRGHLAICKDEKEAQMWHSSKSVDSQSYTAKPSSSVARKVCKNRTNTPRQTDGVASALVASTLVGLPTRQPHGDALRVFLVFWLYVGIVLTTAYTAALHSLVAAPVGLRPVSTPEELADSPIPVGCYPHPMLHLRGIAAFSPTYAKLYRRVQVLPYMFLEDYLANATLAAIDRRDWLVSLAIDPSGGGSRHRGLHVMHQHCMSTASVFPFLLRRGSPLEPALRHAVLLTGQVGLLTRWERGDIDVLRRYSLEQRPMAKLKPLGMRQMSPIFFVYAAFLALAIGVLVIELHHQGRSREQPLVRPSESIEIRSMFFLE</sequence>
<organism evidence="9 10">
    <name type="scientific">Frankliniella fusca</name>
    <dbReference type="NCBI Taxonomy" id="407009"/>
    <lineage>
        <taxon>Eukaryota</taxon>
        <taxon>Metazoa</taxon>
        <taxon>Ecdysozoa</taxon>
        <taxon>Arthropoda</taxon>
        <taxon>Hexapoda</taxon>
        <taxon>Insecta</taxon>
        <taxon>Pterygota</taxon>
        <taxon>Neoptera</taxon>
        <taxon>Paraneoptera</taxon>
        <taxon>Thysanoptera</taxon>
        <taxon>Terebrantia</taxon>
        <taxon>Thripoidea</taxon>
        <taxon>Thripidae</taxon>
        <taxon>Frankliniella</taxon>
    </lineage>
</organism>
<feature type="transmembrane region" description="Helical" evidence="8">
    <location>
        <begin position="630"/>
        <end position="647"/>
    </location>
</feature>
<evidence type="ECO:0000256" key="3">
    <source>
        <dbReference type="ARBA" id="ARBA00022692"/>
    </source>
</evidence>
<proteinExistence type="predicted"/>
<protein>
    <submittedName>
        <fullName evidence="9">Glutamate receptor 3.1</fullName>
    </submittedName>
</protein>
<evidence type="ECO:0000256" key="2">
    <source>
        <dbReference type="ARBA" id="ARBA00022475"/>
    </source>
</evidence>
<feature type="transmembrane region" description="Helical" evidence="8">
    <location>
        <begin position="440"/>
        <end position="464"/>
    </location>
</feature>
<keyword evidence="2" id="KW-1003">Cell membrane</keyword>
<comment type="subcellular location">
    <subcellularLocation>
        <location evidence="1">Cell membrane</location>
        <topology evidence="1">Multi-pass membrane protein</topology>
    </subcellularLocation>
</comment>
<comment type="caution">
    <text evidence="9">The sequence shown here is derived from an EMBL/GenBank/DDBJ whole genome shotgun (WGS) entry which is preliminary data.</text>
</comment>
<dbReference type="Gene3D" id="1.10.287.70">
    <property type="match status" value="2"/>
</dbReference>
<dbReference type="Proteomes" id="UP001219518">
    <property type="component" value="Unassembled WGS sequence"/>
</dbReference>
<dbReference type="SUPFAM" id="SSF53850">
    <property type="entry name" value="Periplasmic binding protein-like II"/>
    <property type="match status" value="1"/>
</dbReference>
<dbReference type="PANTHER" id="PTHR42643">
    <property type="entry name" value="IONOTROPIC RECEPTOR 20A-RELATED"/>
    <property type="match status" value="1"/>
</dbReference>
<accession>A0AAE1H7D6</accession>
<keyword evidence="7" id="KW-0325">Glycoprotein</keyword>
<evidence type="ECO:0000256" key="1">
    <source>
        <dbReference type="ARBA" id="ARBA00004651"/>
    </source>
</evidence>
<evidence type="ECO:0000256" key="7">
    <source>
        <dbReference type="ARBA" id="ARBA00023180"/>
    </source>
</evidence>
<evidence type="ECO:0000256" key="6">
    <source>
        <dbReference type="ARBA" id="ARBA00023170"/>
    </source>
</evidence>
<keyword evidence="6 9" id="KW-0675">Receptor</keyword>